<reference evidence="2 3" key="1">
    <citation type="journal article" date="2014" name="PLoS Genet.">
        <title>Phylogenetically driven sequencing of extremely halophilic archaea reveals strategies for static and dynamic osmo-response.</title>
        <authorList>
            <person name="Becker E.A."/>
            <person name="Seitzer P.M."/>
            <person name="Tritt A."/>
            <person name="Larsen D."/>
            <person name="Krusor M."/>
            <person name="Yao A.I."/>
            <person name="Wu D."/>
            <person name="Madern D."/>
            <person name="Eisen J.A."/>
            <person name="Darling A.E."/>
            <person name="Facciotti M.T."/>
        </authorList>
    </citation>
    <scope>NUCLEOTIDE SEQUENCE [LARGE SCALE GENOMIC DNA]</scope>
    <source>
        <strain evidence="2 3">JCM 10478</strain>
    </source>
</reference>
<feature type="transmembrane region" description="Helical" evidence="1">
    <location>
        <begin position="44"/>
        <end position="70"/>
    </location>
</feature>
<feature type="transmembrane region" description="Helical" evidence="1">
    <location>
        <begin position="6"/>
        <end position="23"/>
    </location>
</feature>
<protein>
    <submittedName>
        <fullName evidence="2">Uncharacterized protein</fullName>
    </submittedName>
</protein>
<dbReference type="Proteomes" id="UP000011632">
    <property type="component" value="Unassembled WGS sequence"/>
</dbReference>
<dbReference type="RefSeq" id="WP_006430189.1">
    <property type="nucleotide sequence ID" value="NZ_AOID01000019.1"/>
</dbReference>
<dbReference type="EMBL" id="AOID01000019">
    <property type="protein sequence ID" value="ELY68827.1"/>
    <property type="molecule type" value="Genomic_DNA"/>
</dbReference>
<organism evidence="2 3">
    <name type="scientific">Natrinema versiforme JCM 10478</name>
    <dbReference type="NCBI Taxonomy" id="1227496"/>
    <lineage>
        <taxon>Archaea</taxon>
        <taxon>Methanobacteriati</taxon>
        <taxon>Methanobacteriota</taxon>
        <taxon>Stenosarchaea group</taxon>
        <taxon>Halobacteria</taxon>
        <taxon>Halobacteriales</taxon>
        <taxon>Natrialbaceae</taxon>
        <taxon>Natrinema</taxon>
    </lineage>
</organism>
<name>L9Y527_9EURY</name>
<sequence length="104" mass="11696">MSEVAIVGAVAVGSILLAWLLSLRYHNESRQIESAVRIPFNLAWILSGFFVLLGGYYKTGAALLILWGYFFFSNARRVREGEIDASPGGWRKRAGNWNPYNRSD</sequence>
<evidence type="ECO:0000313" key="3">
    <source>
        <dbReference type="Proteomes" id="UP000011632"/>
    </source>
</evidence>
<dbReference type="OrthoDB" id="203198at2157"/>
<dbReference type="PATRIC" id="fig|1227496.3.peg.1142"/>
<keyword evidence="1" id="KW-1133">Transmembrane helix</keyword>
<dbReference type="AlphaFoldDB" id="L9Y527"/>
<proteinExistence type="predicted"/>
<accession>L9Y527</accession>
<keyword evidence="1" id="KW-0812">Transmembrane</keyword>
<evidence type="ECO:0000256" key="1">
    <source>
        <dbReference type="SAM" id="Phobius"/>
    </source>
</evidence>
<gene>
    <name evidence="2" type="ORF">C489_05658</name>
</gene>
<comment type="caution">
    <text evidence="2">The sequence shown here is derived from an EMBL/GenBank/DDBJ whole genome shotgun (WGS) entry which is preliminary data.</text>
</comment>
<evidence type="ECO:0000313" key="2">
    <source>
        <dbReference type="EMBL" id="ELY68827.1"/>
    </source>
</evidence>
<keyword evidence="3" id="KW-1185">Reference proteome</keyword>
<keyword evidence="1" id="KW-0472">Membrane</keyword>
<dbReference type="STRING" id="1227496.C489_05658"/>